<dbReference type="Proteomes" id="UP000178086">
    <property type="component" value="Unassembled WGS sequence"/>
</dbReference>
<dbReference type="EMBL" id="MELI01000027">
    <property type="protein sequence ID" value="OFW34929.1"/>
    <property type="molecule type" value="Genomic_DNA"/>
</dbReference>
<accession>A0A1F2UPN9</accession>
<reference evidence="1 2" key="1">
    <citation type="journal article" date="2016" name="Nat. Commun.">
        <title>Thousands of microbial genomes shed light on interconnected biogeochemical processes in an aquifer system.</title>
        <authorList>
            <person name="Anantharaman K."/>
            <person name="Brown C.T."/>
            <person name="Hug L.A."/>
            <person name="Sharon I."/>
            <person name="Castelle C.J."/>
            <person name="Probst A.J."/>
            <person name="Thomas B.C."/>
            <person name="Singh A."/>
            <person name="Wilkins M.J."/>
            <person name="Karaoz U."/>
            <person name="Brodie E.L."/>
            <person name="Williams K.H."/>
            <person name="Hubbard S.S."/>
            <person name="Banfield J.F."/>
        </authorList>
    </citation>
    <scope>NUCLEOTIDE SEQUENCE [LARGE SCALE GENOMIC DNA]</scope>
</reference>
<dbReference type="AlphaFoldDB" id="A0A1F2UPN9"/>
<evidence type="ECO:0000313" key="2">
    <source>
        <dbReference type="Proteomes" id="UP000178086"/>
    </source>
</evidence>
<organism evidence="1 2">
    <name type="scientific">Candidatus Aquicultor primus</name>
    <dbReference type="NCBI Taxonomy" id="1797195"/>
    <lineage>
        <taxon>Bacteria</taxon>
        <taxon>Bacillati</taxon>
        <taxon>Actinomycetota</taxon>
        <taxon>Candidatus Aquicultoria</taxon>
        <taxon>Candidatus Aquicultorales</taxon>
        <taxon>Candidatus Aquicultoraceae</taxon>
        <taxon>Candidatus Aquicultor</taxon>
    </lineage>
</organism>
<comment type="caution">
    <text evidence="1">The sequence shown here is derived from an EMBL/GenBank/DDBJ whole genome shotgun (WGS) entry which is preliminary data.</text>
</comment>
<evidence type="ECO:0000313" key="1">
    <source>
        <dbReference type="EMBL" id="OFW34929.1"/>
    </source>
</evidence>
<sequence length="231" mass="25055">MNNILGKRNYMLRAVILLAVVVAVTSAVVKVDISHSQKMATVAVKQKQEGIASKAMLPGASAKSADKSRDESVKHGKLLIESGNGMSDFGTKVSGAEEALSKIQAKPKLPDVTVAGNPKAVYVLGAPTSDLEGIGFEYDNGIEIYIRPNKHPAPDYNDDVKRFSRVSLVEINGFKGTAADFDKKVLPIIGEVSEVSAVVWYEEDGTEYHIYGDRDGRIRLKDLLPIAHSMR</sequence>
<proteinExistence type="predicted"/>
<name>A0A1F2UPN9_9ACTN</name>
<gene>
    <name evidence="1" type="ORF">A2074_06440</name>
</gene>
<protein>
    <submittedName>
        <fullName evidence="1">Uncharacterized protein</fullName>
    </submittedName>
</protein>